<dbReference type="Gene3D" id="2.40.50.140">
    <property type="entry name" value="Nucleic acid-binding proteins"/>
    <property type="match status" value="1"/>
</dbReference>
<dbReference type="PANTHER" id="PTHR47810:SF1">
    <property type="entry name" value="DNA LIGASE B"/>
    <property type="match status" value="1"/>
</dbReference>
<dbReference type="AlphaFoldDB" id="A0AA37T0W1"/>
<dbReference type="EMBL" id="BSOT01000006">
    <property type="protein sequence ID" value="GLR71700.1"/>
    <property type="molecule type" value="Genomic_DNA"/>
</dbReference>
<dbReference type="CDD" id="cd07896">
    <property type="entry name" value="Adenylation_kDNA_ligase_like"/>
    <property type="match status" value="1"/>
</dbReference>
<evidence type="ECO:0000256" key="1">
    <source>
        <dbReference type="ARBA" id="ARBA00022598"/>
    </source>
</evidence>
<dbReference type="PANTHER" id="PTHR47810">
    <property type="entry name" value="DNA LIGASE"/>
    <property type="match status" value="1"/>
</dbReference>
<dbReference type="GO" id="GO:0006281">
    <property type="term" value="P:DNA repair"/>
    <property type="evidence" value="ECO:0007669"/>
    <property type="project" value="UniProtKB-KW"/>
</dbReference>
<accession>A0AA37T0W1</accession>
<dbReference type="RefSeq" id="WP_284218037.1">
    <property type="nucleotide sequence ID" value="NZ_BSOT01000006.1"/>
</dbReference>
<dbReference type="InterPro" id="IPR050326">
    <property type="entry name" value="NAD_dep_DNA_ligaseB"/>
</dbReference>
<feature type="transmembrane region" description="Helical" evidence="5">
    <location>
        <begin position="14"/>
        <end position="34"/>
    </location>
</feature>
<dbReference type="GO" id="GO:0006260">
    <property type="term" value="P:DNA replication"/>
    <property type="evidence" value="ECO:0007669"/>
    <property type="project" value="UniProtKB-KW"/>
</dbReference>
<dbReference type="Gene3D" id="3.30.470.30">
    <property type="entry name" value="DNA ligase/mRNA capping enzyme"/>
    <property type="match status" value="1"/>
</dbReference>
<reference evidence="7" key="2">
    <citation type="submission" date="2023-01" db="EMBL/GenBank/DDBJ databases">
        <title>Draft genome sequence of Agaribacter marinus strain NBRC 110023.</title>
        <authorList>
            <person name="Sun Q."/>
            <person name="Mori K."/>
        </authorList>
    </citation>
    <scope>NUCLEOTIDE SEQUENCE</scope>
    <source>
        <strain evidence="7">NBRC 110023</strain>
    </source>
</reference>
<reference evidence="7" key="1">
    <citation type="journal article" date="2014" name="Int. J. Syst. Evol. Microbiol.">
        <title>Complete genome sequence of Corynebacterium casei LMG S-19264T (=DSM 44701T), isolated from a smear-ripened cheese.</title>
        <authorList>
            <consortium name="US DOE Joint Genome Institute (JGI-PGF)"/>
            <person name="Walter F."/>
            <person name="Albersmeier A."/>
            <person name="Kalinowski J."/>
            <person name="Ruckert C."/>
        </authorList>
    </citation>
    <scope>NUCLEOTIDE SEQUENCE</scope>
    <source>
        <strain evidence="7">NBRC 110023</strain>
    </source>
</reference>
<dbReference type="NCBIfam" id="NF006592">
    <property type="entry name" value="PRK09125.1"/>
    <property type="match status" value="1"/>
</dbReference>
<keyword evidence="5" id="KW-0812">Transmembrane</keyword>
<keyword evidence="1 7" id="KW-0436">Ligase</keyword>
<evidence type="ECO:0000256" key="4">
    <source>
        <dbReference type="ARBA" id="ARBA00023204"/>
    </source>
</evidence>
<dbReference type="Proteomes" id="UP001156601">
    <property type="component" value="Unassembled WGS sequence"/>
</dbReference>
<evidence type="ECO:0000256" key="2">
    <source>
        <dbReference type="ARBA" id="ARBA00022705"/>
    </source>
</evidence>
<dbReference type="Gene3D" id="3.30.1490.70">
    <property type="match status" value="1"/>
</dbReference>
<dbReference type="SUPFAM" id="SSF56091">
    <property type="entry name" value="DNA ligase/mRNA capping enzyme, catalytic domain"/>
    <property type="match status" value="1"/>
</dbReference>
<evidence type="ECO:0000256" key="3">
    <source>
        <dbReference type="ARBA" id="ARBA00022763"/>
    </source>
</evidence>
<comment type="caution">
    <text evidence="7">The sequence shown here is derived from an EMBL/GenBank/DDBJ whole genome shotgun (WGS) entry which is preliminary data.</text>
</comment>
<sequence length="295" mass="34142">MRPYVISQWLITKWLIYFLTIFFVSVFFISPVAGQQTMTVQLAKVFKGHDVNEYLVSEKYDGVRAIWRNNTLFTRHGHEIHAPAWFTENWPDTWLDGELWFERNNFEYVMSTVSKDKPIDSEWQKIRYMVFDKPDYVNIFEMRYLAYLSLINATDSPYLVAVKQFSMASNHSLYGLLTDYVDTGAEGLMLHKKDALFGSGRTGNLVKLKTHMDSEALVVKHYQGNGKYSEMLGAMLVRWFSPTGKEVYFKIGSGFSDLQRSNPPSIGSKITFKYYGLTKRGVPKYASFIRAHDEG</sequence>
<dbReference type="GO" id="GO:0016874">
    <property type="term" value="F:ligase activity"/>
    <property type="evidence" value="ECO:0007669"/>
    <property type="project" value="UniProtKB-KW"/>
</dbReference>
<dbReference type="InterPro" id="IPR029319">
    <property type="entry name" value="DNA_ligase_OB"/>
</dbReference>
<evidence type="ECO:0000313" key="8">
    <source>
        <dbReference type="Proteomes" id="UP001156601"/>
    </source>
</evidence>
<keyword evidence="2" id="KW-0235">DNA replication</keyword>
<protein>
    <submittedName>
        <fullName evidence="7">ATP-dependent DNA ligase</fullName>
    </submittedName>
</protein>
<gene>
    <name evidence="7" type="ORF">GCM10007852_26080</name>
</gene>
<feature type="domain" description="DNA ligase OB-like" evidence="6">
    <location>
        <begin position="223"/>
        <end position="290"/>
    </location>
</feature>
<dbReference type="CDD" id="cd08041">
    <property type="entry name" value="OBF_kDNA_ligase_like"/>
    <property type="match status" value="1"/>
</dbReference>
<keyword evidence="4" id="KW-0234">DNA repair</keyword>
<name>A0AA37T0W1_9ALTE</name>
<evidence type="ECO:0000259" key="6">
    <source>
        <dbReference type="Pfam" id="PF14743"/>
    </source>
</evidence>
<dbReference type="SUPFAM" id="SSF50249">
    <property type="entry name" value="Nucleic acid-binding proteins"/>
    <property type="match status" value="1"/>
</dbReference>
<organism evidence="7 8">
    <name type="scientific">Agaribacter marinus</name>
    <dbReference type="NCBI Taxonomy" id="1431249"/>
    <lineage>
        <taxon>Bacteria</taxon>
        <taxon>Pseudomonadati</taxon>
        <taxon>Pseudomonadota</taxon>
        <taxon>Gammaproteobacteria</taxon>
        <taxon>Alteromonadales</taxon>
        <taxon>Alteromonadaceae</taxon>
        <taxon>Agaribacter</taxon>
    </lineage>
</organism>
<keyword evidence="5" id="KW-0472">Membrane</keyword>
<evidence type="ECO:0000313" key="7">
    <source>
        <dbReference type="EMBL" id="GLR71700.1"/>
    </source>
</evidence>
<keyword evidence="8" id="KW-1185">Reference proteome</keyword>
<keyword evidence="3" id="KW-0227">DNA damage</keyword>
<dbReference type="InterPro" id="IPR012340">
    <property type="entry name" value="NA-bd_OB-fold"/>
</dbReference>
<keyword evidence="5" id="KW-1133">Transmembrane helix</keyword>
<proteinExistence type="predicted"/>
<evidence type="ECO:0000256" key="5">
    <source>
        <dbReference type="SAM" id="Phobius"/>
    </source>
</evidence>
<dbReference type="Pfam" id="PF14743">
    <property type="entry name" value="DNA_ligase_OB_2"/>
    <property type="match status" value="1"/>
</dbReference>